<dbReference type="EMBL" id="QNRR01000004">
    <property type="protein sequence ID" value="RBP44551.1"/>
    <property type="molecule type" value="Genomic_DNA"/>
</dbReference>
<dbReference type="GO" id="GO:0016740">
    <property type="term" value="F:transferase activity"/>
    <property type="evidence" value="ECO:0007669"/>
    <property type="project" value="UniProtKB-KW"/>
</dbReference>
<comment type="caution">
    <text evidence="2">The sequence shown here is derived from an EMBL/GenBank/DDBJ whole genome shotgun (WGS) entry which is preliminary data.</text>
</comment>
<evidence type="ECO:0000259" key="1">
    <source>
        <dbReference type="PROSITE" id="PS50206"/>
    </source>
</evidence>
<gene>
    <name evidence="2" type="ORF">DES53_104372</name>
</gene>
<proteinExistence type="predicted"/>
<dbReference type="InterPro" id="IPR050229">
    <property type="entry name" value="GlpE_sulfurtransferase"/>
</dbReference>
<evidence type="ECO:0000313" key="2">
    <source>
        <dbReference type="EMBL" id="RBP44551.1"/>
    </source>
</evidence>
<protein>
    <submittedName>
        <fullName evidence="2">Rhodanese-related sulfurtransferase</fullName>
    </submittedName>
</protein>
<dbReference type="InterPro" id="IPR001763">
    <property type="entry name" value="Rhodanese-like_dom"/>
</dbReference>
<dbReference type="Pfam" id="PF00581">
    <property type="entry name" value="Rhodanese"/>
    <property type="match status" value="1"/>
</dbReference>
<dbReference type="Proteomes" id="UP000253426">
    <property type="component" value="Unassembled WGS sequence"/>
</dbReference>
<evidence type="ECO:0000313" key="3">
    <source>
        <dbReference type="Proteomes" id="UP000253426"/>
    </source>
</evidence>
<dbReference type="SMART" id="SM00450">
    <property type="entry name" value="RHOD"/>
    <property type="match status" value="1"/>
</dbReference>
<organism evidence="2 3">
    <name type="scientific">Roseimicrobium gellanilyticum</name>
    <dbReference type="NCBI Taxonomy" id="748857"/>
    <lineage>
        <taxon>Bacteria</taxon>
        <taxon>Pseudomonadati</taxon>
        <taxon>Verrucomicrobiota</taxon>
        <taxon>Verrucomicrobiia</taxon>
        <taxon>Verrucomicrobiales</taxon>
        <taxon>Verrucomicrobiaceae</taxon>
        <taxon>Roseimicrobium</taxon>
    </lineage>
</organism>
<dbReference type="AlphaFoldDB" id="A0A366HPU6"/>
<dbReference type="PANTHER" id="PTHR43031">
    <property type="entry name" value="FAD-DEPENDENT OXIDOREDUCTASE"/>
    <property type="match status" value="1"/>
</dbReference>
<sequence>MQRPGPRAFRLIDVREEDEFRHCKLDWAELIPLNTLPQQAPARLLDLDRPIVVYCHHGVRSHHAAEWLRSVGYKTVFNLTGGIDAWSDRVDGRVPKY</sequence>
<dbReference type="PROSITE" id="PS50206">
    <property type="entry name" value="RHODANESE_3"/>
    <property type="match status" value="1"/>
</dbReference>
<dbReference type="Gene3D" id="3.40.250.10">
    <property type="entry name" value="Rhodanese-like domain"/>
    <property type="match status" value="1"/>
</dbReference>
<dbReference type="InterPro" id="IPR036873">
    <property type="entry name" value="Rhodanese-like_dom_sf"/>
</dbReference>
<keyword evidence="3" id="KW-1185">Reference proteome</keyword>
<keyword evidence="2" id="KW-0808">Transferase</keyword>
<accession>A0A366HPU6</accession>
<reference evidence="2 3" key="1">
    <citation type="submission" date="2018-06" db="EMBL/GenBank/DDBJ databases">
        <title>Genomic Encyclopedia of Type Strains, Phase IV (KMG-IV): sequencing the most valuable type-strain genomes for metagenomic binning, comparative biology and taxonomic classification.</title>
        <authorList>
            <person name="Goeker M."/>
        </authorList>
    </citation>
    <scope>NUCLEOTIDE SEQUENCE [LARGE SCALE GENOMIC DNA]</scope>
    <source>
        <strain evidence="2 3">DSM 25532</strain>
    </source>
</reference>
<feature type="domain" description="Rhodanese" evidence="1">
    <location>
        <begin position="5"/>
        <end position="95"/>
    </location>
</feature>
<name>A0A366HPU6_9BACT</name>
<dbReference type="CDD" id="cd00158">
    <property type="entry name" value="RHOD"/>
    <property type="match status" value="1"/>
</dbReference>
<dbReference type="SUPFAM" id="SSF52821">
    <property type="entry name" value="Rhodanese/Cell cycle control phosphatase"/>
    <property type="match status" value="1"/>
</dbReference>
<dbReference type="PANTHER" id="PTHR43031:SF17">
    <property type="entry name" value="SULFURTRANSFERASE YTWF-RELATED"/>
    <property type="match status" value="1"/>
</dbReference>